<gene>
    <name evidence="1" type="ORF">QAD02_023906</name>
</gene>
<proteinExistence type="predicted"/>
<dbReference type="Proteomes" id="UP001239111">
    <property type="component" value="Chromosome 1"/>
</dbReference>
<evidence type="ECO:0000313" key="2">
    <source>
        <dbReference type="Proteomes" id="UP001239111"/>
    </source>
</evidence>
<comment type="caution">
    <text evidence="1">The sequence shown here is derived from an EMBL/GenBank/DDBJ whole genome shotgun (WGS) entry which is preliminary data.</text>
</comment>
<evidence type="ECO:0000313" key="1">
    <source>
        <dbReference type="EMBL" id="KAJ8688111.1"/>
    </source>
</evidence>
<organism evidence="1 2">
    <name type="scientific">Eretmocerus hayati</name>
    <dbReference type="NCBI Taxonomy" id="131215"/>
    <lineage>
        <taxon>Eukaryota</taxon>
        <taxon>Metazoa</taxon>
        <taxon>Ecdysozoa</taxon>
        <taxon>Arthropoda</taxon>
        <taxon>Hexapoda</taxon>
        <taxon>Insecta</taxon>
        <taxon>Pterygota</taxon>
        <taxon>Neoptera</taxon>
        <taxon>Endopterygota</taxon>
        <taxon>Hymenoptera</taxon>
        <taxon>Apocrita</taxon>
        <taxon>Proctotrupomorpha</taxon>
        <taxon>Chalcidoidea</taxon>
        <taxon>Aphelinidae</taxon>
        <taxon>Aphelininae</taxon>
        <taxon>Eretmocerus</taxon>
    </lineage>
</organism>
<dbReference type="EMBL" id="CM056741">
    <property type="protein sequence ID" value="KAJ8688111.1"/>
    <property type="molecule type" value="Genomic_DNA"/>
</dbReference>
<accession>A0ACC2PYU8</accession>
<reference evidence="1" key="1">
    <citation type="submission" date="2023-04" db="EMBL/GenBank/DDBJ databases">
        <title>A chromosome-level genome assembly of the parasitoid wasp Eretmocerus hayati.</title>
        <authorList>
            <person name="Zhong Y."/>
            <person name="Liu S."/>
            <person name="Liu Y."/>
        </authorList>
    </citation>
    <scope>NUCLEOTIDE SEQUENCE</scope>
    <source>
        <strain evidence="1">ZJU_SS_LIU_2023</strain>
    </source>
</reference>
<keyword evidence="2" id="KW-1185">Reference proteome</keyword>
<name>A0ACC2PYU8_9HYME</name>
<protein>
    <submittedName>
        <fullName evidence="1">Uncharacterized protein</fullName>
    </submittedName>
</protein>
<sequence length="614" mass="68046">MHFGQQLSPPKRAELQRAWEDAIQELTHTDVELAWVEQRPEAEGAKKLGQHPTALVEKFCEEAKVGRTALVVLVGGGAAMRFLITATTAARLPTLWMPYSNRDFVRQGRPSEFESRVGSGSEEMGAAAGALMTKAHWRAFTLLLDPTLLTLEHLVPKVKRRLGLHPDVLPGDLVPRRVVYLPQHDDKSLGLQLRRVADENGRGSVVVLACDLGCAKKIITIANKHEMLAGRFLWLWLDLKAELRPSEPNIIGSHILNNARASFVSDNIASQPDGWEFGPNFSTDTDFSVHTLSSMAAEVNKMQEYLWHSDAKDHSMRRKRSSLSKSSPTTTITSHQPLPTYTTPANIQHQARSVPISNLDEDEEGVRYGSYPPNLNSKSFMPLGMLALRAAPWRSPEPSLGKILRETARALERAMLDTRHQRARMSESQLRDAFTADCFVGSFKGASGGGFRLAGPTDSDPRSNLSRAFTSRMRESARTLSKDRSEFQLLNLQGVLFPGNKTLLRWAKVGTVKGGKEVRLDTIIWPGGGIVPAYVEGGREKIGMPSYKIVTALAPPFAMVTNLQEGTCLRGLTCKLGNAIKCCYGYSMDILDHASRVSLKFFPIKLYDFDEIFV</sequence>